<dbReference type="GO" id="GO:0098552">
    <property type="term" value="C:side of membrane"/>
    <property type="evidence" value="ECO:0007669"/>
    <property type="project" value="UniProtKB-KW"/>
</dbReference>
<evidence type="ECO:0000313" key="14">
    <source>
        <dbReference type="Proteomes" id="UP000019375"/>
    </source>
</evidence>
<evidence type="ECO:0000256" key="1">
    <source>
        <dbReference type="ARBA" id="ARBA00004191"/>
    </source>
</evidence>
<keyword evidence="6" id="KW-0964">Secreted</keyword>
<dbReference type="InterPro" id="IPR036941">
    <property type="entry name" value="Rcpt_L-dom_sf"/>
</dbReference>
<evidence type="ECO:0000256" key="9">
    <source>
        <dbReference type="ARBA" id="ARBA00023180"/>
    </source>
</evidence>
<name>A0A8J2XE23_ZYGB2</name>
<gene>
    <name evidence="13" type="ORF">BN860_02102g</name>
</gene>
<keyword evidence="10" id="KW-0449">Lipoprotein</keyword>
<keyword evidence="8 12" id="KW-0732">Signal</keyword>
<keyword evidence="9" id="KW-0325">Glycoprotein</keyword>
<dbReference type="OrthoDB" id="536881at2759"/>
<protein>
    <submittedName>
        <fullName evidence="13">ZYBA0S12-02102g1_1</fullName>
    </submittedName>
</protein>
<dbReference type="GO" id="GO:0031505">
    <property type="term" value="P:fungal-type cell wall organization"/>
    <property type="evidence" value="ECO:0007669"/>
    <property type="project" value="TreeGrafter"/>
</dbReference>
<dbReference type="GO" id="GO:0005886">
    <property type="term" value="C:plasma membrane"/>
    <property type="evidence" value="ECO:0007669"/>
    <property type="project" value="UniProtKB-SubCell"/>
</dbReference>
<feature type="compositionally biased region" description="Low complexity" evidence="11">
    <location>
        <begin position="362"/>
        <end position="418"/>
    </location>
</feature>
<organism evidence="13 14">
    <name type="scientific">Zygosaccharomyces bailii (strain CLIB 213 / ATCC 58445 / CBS 680 / BCRC 21525 / NBRC 1098 / NCYC 1416 / NRRL Y-2227)</name>
    <dbReference type="NCBI Taxonomy" id="1333698"/>
    <lineage>
        <taxon>Eukaryota</taxon>
        <taxon>Fungi</taxon>
        <taxon>Dikarya</taxon>
        <taxon>Ascomycota</taxon>
        <taxon>Saccharomycotina</taxon>
        <taxon>Saccharomycetes</taxon>
        <taxon>Saccharomycetales</taxon>
        <taxon>Saccharomycetaceae</taxon>
        <taxon>Zygosaccharomyces</taxon>
    </lineage>
</organism>
<dbReference type="SUPFAM" id="SSF52058">
    <property type="entry name" value="L domain-like"/>
    <property type="match status" value="2"/>
</dbReference>
<evidence type="ECO:0000313" key="13">
    <source>
        <dbReference type="EMBL" id="CDF91576.1"/>
    </source>
</evidence>
<dbReference type="Gene3D" id="3.80.20.20">
    <property type="entry name" value="Receptor L-domain"/>
    <property type="match status" value="1"/>
</dbReference>
<dbReference type="AlphaFoldDB" id="A0A8J2XE23"/>
<evidence type="ECO:0000256" key="11">
    <source>
        <dbReference type="SAM" id="MobiDB-lite"/>
    </source>
</evidence>
<dbReference type="InterPro" id="IPR051648">
    <property type="entry name" value="CWI-Assembly_Regulator"/>
</dbReference>
<reference evidence="14" key="1">
    <citation type="journal article" date="2013" name="Genome Announc.">
        <title>Genome sequence of the food spoilage yeast Zygosaccharomyces bailii CLIB 213(T).</title>
        <authorList>
            <person name="Galeote V."/>
            <person name="Bigey F."/>
            <person name="Devillers H."/>
            <person name="Neuveglise C."/>
            <person name="Dequin S."/>
        </authorList>
    </citation>
    <scope>NUCLEOTIDE SEQUENCE [LARGE SCALE GENOMIC DNA]</scope>
    <source>
        <strain evidence="14">CLIB 213 / ATCC 58445 / CBS 680 / CCRC 21525 / NBRC 1098 / NCYC 1416 / NRRL Y-2227</strain>
    </source>
</reference>
<accession>A0A8J2XE23</accession>
<dbReference type="GO" id="GO:0009986">
    <property type="term" value="C:cell surface"/>
    <property type="evidence" value="ECO:0007669"/>
    <property type="project" value="TreeGrafter"/>
</dbReference>
<evidence type="ECO:0000256" key="12">
    <source>
        <dbReference type="SAM" id="SignalP"/>
    </source>
</evidence>
<proteinExistence type="inferred from homology"/>
<evidence type="ECO:0000256" key="5">
    <source>
        <dbReference type="ARBA" id="ARBA00022512"/>
    </source>
</evidence>
<evidence type="ECO:0000256" key="2">
    <source>
        <dbReference type="ARBA" id="ARBA00004609"/>
    </source>
</evidence>
<evidence type="ECO:0000256" key="4">
    <source>
        <dbReference type="ARBA" id="ARBA00022475"/>
    </source>
</evidence>
<dbReference type="PANTHER" id="PTHR31018:SF3">
    <property type="entry name" value="RECEPTOR PROTEIN-TYROSINE KINASE"/>
    <property type="match status" value="1"/>
</dbReference>
<evidence type="ECO:0000256" key="7">
    <source>
        <dbReference type="ARBA" id="ARBA00022622"/>
    </source>
</evidence>
<dbReference type="EMBL" id="HG316465">
    <property type="protein sequence ID" value="CDF91576.1"/>
    <property type="molecule type" value="Genomic_DNA"/>
</dbReference>
<comment type="similarity">
    <text evidence="3">Belongs to the SPS2 family.</text>
</comment>
<feature type="chain" id="PRO_5035162114" evidence="12">
    <location>
        <begin position="19"/>
        <end position="452"/>
    </location>
</feature>
<dbReference type="GO" id="GO:0009277">
    <property type="term" value="C:fungal-type cell wall"/>
    <property type="evidence" value="ECO:0007669"/>
    <property type="project" value="TreeGrafter"/>
</dbReference>
<keyword evidence="14" id="KW-1185">Reference proteome</keyword>
<dbReference type="Proteomes" id="UP000019375">
    <property type="component" value="Unassembled WGS sequence"/>
</dbReference>
<evidence type="ECO:0000256" key="6">
    <source>
        <dbReference type="ARBA" id="ARBA00022525"/>
    </source>
</evidence>
<dbReference type="PANTHER" id="PTHR31018">
    <property type="entry name" value="SPORULATION-SPECIFIC PROTEIN-RELATED"/>
    <property type="match status" value="1"/>
</dbReference>
<evidence type="ECO:0000256" key="3">
    <source>
        <dbReference type="ARBA" id="ARBA00005798"/>
    </source>
</evidence>
<keyword evidence="5" id="KW-0134">Cell wall</keyword>
<sequence>MNIKTALVSAMLAAVAIADGNSTSSVPSSCSIKAKSTATQQSDLDKYSGCETLVGNLTISGDQLNQGALNGVQNLEGSLTIFNATTLTQFNADQLQNISHSLNLQQATQLQTASFNALQQVDTIEMIALPNLNNFVTNLKNASVIYISDTSLQTVHAFEELQQVKSFNLNNNKLLGSLESALKSVEDSLEFSANGNNSNVTFDHLQWANNITLRDVHRASFVSLEKVNASLGFINNSIDALNLSNLTSVGGSFSVVSNNQLTGVNASELKSVGGGFIIANNTRFKKIEGFHKLATVGGAITVVGNFTDLDLASLKSVKGGGQFETNSGNFSCSSLKKLQSQGGIQGDSFVCKNGATSTSIKLSSKSSSKKSSSGDNSKSSSSSGNGSSKSSSFTRSSDAVKTASADASKSSGSSSKTASNDDNSKSKGMAAAQFAPVGSLIGALGAVAAALL</sequence>
<feature type="region of interest" description="Disordered" evidence="11">
    <location>
        <begin position="362"/>
        <end position="428"/>
    </location>
</feature>
<keyword evidence="4" id="KW-1003">Cell membrane</keyword>
<evidence type="ECO:0000256" key="10">
    <source>
        <dbReference type="ARBA" id="ARBA00023288"/>
    </source>
</evidence>
<evidence type="ECO:0000256" key="8">
    <source>
        <dbReference type="ARBA" id="ARBA00022729"/>
    </source>
</evidence>
<keyword evidence="7" id="KW-0472">Membrane</keyword>
<feature type="signal peptide" evidence="12">
    <location>
        <begin position="1"/>
        <end position="18"/>
    </location>
</feature>
<keyword evidence="7" id="KW-0336">GPI-anchor</keyword>
<comment type="subcellular location">
    <subcellularLocation>
        <location evidence="2">Cell membrane</location>
        <topology evidence="2">Lipid-anchor</topology>
        <topology evidence="2">GPI-anchor</topology>
    </subcellularLocation>
    <subcellularLocation>
        <location evidence="1">Secreted</location>
        <location evidence="1">Cell wall</location>
    </subcellularLocation>
</comment>